<organism evidence="1 2">
    <name type="scientific">Nocardioides eburneiflavus</name>
    <dbReference type="NCBI Taxonomy" id="2518372"/>
    <lineage>
        <taxon>Bacteria</taxon>
        <taxon>Bacillati</taxon>
        <taxon>Actinomycetota</taxon>
        <taxon>Actinomycetes</taxon>
        <taxon>Propionibacteriales</taxon>
        <taxon>Nocardioidaceae</taxon>
        <taxon>Nocardioides</taxon>
    </lineage>
</organism>
<dbReference type="RefSeq" id="WP_135839539.1">
    <property type="nucleotide sequence ID" value="NZ_SRRO01000001.1"/>
</dbReference>
<accession>A0A4Z1CBN3</accession>
<sequence length="92" mass="10547">MTQTFHGWEQREVTISLPDDHEHAGEHFGLLRAWAVDDETGDWWGMCNYYAAPGRQMLGWIHEDHLRPCGDLTDDDGLVDRGKVVALPQRDT</sequence>
<dbReference type="EMBL" id="SRRO01000001">
    <property type="protein sequence ID" value="TGN65036.1"/>
    <property type="molecule type" value="Genomic_DNA"/>
</dbReference>
<reference evidence="1 2" key="1">
    <citation type="submission" date="2019-04" db="EMBL/GenBank/DDBJ databases">
        <title>Three New Species of Nocardioides, Nocardioides euryhalodurans sp. nov., Nocardioides seonyuensis sp. nov. and Nocardioides eburneoflavus sp. nov. Isolated from Soil.</title>
        <authorList>
            <person name="Roh S.G."/>
            <person name="Lee C."/>
            <person name="Kim M.-K."/>
            <person name="Kim S.B."/>
        </authorList>
    </citation>
    <scope>NUCLEOTIDE SEQUENCE [LARGE SCALE GENOMIC DNA]</scope>
    <source>
        <strain evidence="1 2">MMS17-SY213</strain>
    </source>
</reference>
<evidence type="ECO:0000313" key="1">
    <source>
        <dbReference type="EMBL" id="TGN65036.1"/>
    </source>
</evidence>
<dbReference type="Proteomes" id="UP000297496">
    <property type="component" value="Unassembled WGS sequence"/>
</dbReference>
<comment type="caution">
    <text evidence="1">The sequence shown here is derived from an EMBL/GenBank/DDBJ whole genome shotgun (WGS) entry which is preliminary data.</text>
</comment>
<name>A0A4Z1CBN3_9ACTN</name>
<protein>
    <submittedName>
        <fullName evidence="1">Uncharacterized protein</fullName>
    </submittedName>
</protein>
<evidence type="ECO:0000313" key="2">
    <source>
        <dbReference type="Proteomes" id="UP000297496"/>
    </source>
</evidence>
<proteinExistence type="predicted"/>
<dbReference type="AlphaFoldDB" id="A0A4Z1CBN3"/>
<gene>
    <name evidence="1" type="ORF">EXE59_14470</name>
</gene>
<keyword evidence="2" id="KW-1185">Reference proteome</keyword>
<dbReference type="OrthoDB" id="9789603at2"/>